<feature type="domain" description="DUF3566" evidence="3">
    <location>
        <begin position="91"/>
        <end position="212"/>
    </location>
</feature>
<evidence type="ECO:0000313" key="4">
    <source>
        <dbReference type="EMBL" id="MBR7834368.1"/>
    </source>
</evidence>
<reference evidence="4" key="1">
    <citation type="submission" date="2021-04" db="EMBL/GenBank/DDBJ databases">
        <title>Genome based classification of Actinospica acidithermotolerans sp. nov., an actinobacterium isolated from an Indonesian hot spring.</title>
        <authorList>
            <person name="Kusuma A.B."/>
            <person name="Putra K.E."/>
            <person name="Nafisah S."/>
            <person name="Loh J."/>
            <person name="Nouioui I."/>
            <person name="Goodfellow M."/>
        </authorList>
    </citation>
    <scope>NUCLEOTIDE SEQUENCE</scope>
    <source>
        <strain evidence="4">CSCA 57</strain>
    </source>
</reference>
<keyword evidence="2" id="KW-0812">Transmembrane</keyword>
<evidence type="ECO:0000256" key="1">
    <source>
        <dbReference type="SAM" id="MobiDB-lite"/>
    </source>
</evidence>
<organism evidence="4 5">
    <name type="scientific">Actinospica durhamensis</name>
    <dbReference type="NCBI Taxonomy" id="1508375"/>
    <lineage>
        <taxon>Bacteria</taxon>
        <taxon>Bacillati</taxon>
        <taxon>Actinomycetota</taxon>
        <taxon>Actinomycetes</taxon>
        <taxon>Catenulisporales</taxon>
        <taxon>Actinospicaceae</taxon>
        <taxon>Actinospica</taxon>
    </lineage>
</organism>
<gene>
    <name evidence="4" type="ORF">KDL01_13915</name>
</gene>
<keyword evidence="2" id="KW-1133">Transmembrane helix</keyword>
<keyword evidence="5" id="KW-1185">Reference proteome</keyword>
<evidence type="ECO:0000256" key="2">
    <source>
        <dbReference type="SAM" id="Phobius"/>
    </source>
</evidence>
<dbReference type="AlphaFoldDB" id="A0A941ENU2"/>
<proteinExistence type="predicted"/>
<dbReference type="InterPro" id="IPR021949">
    <property type="entry name" value="DUF3566_TM"/>
</dbReference>
<dbReference type="Pfam" id="PF12089">
    <property type="entry name" value="DUF3566"/>
    <property type="match status" value="1"/>
</dbReference>
<comment type="caution">
    <text evidence="4">The sequence shown here is derived from an EMBL/GenBank/DDBJ whole genome shotgun (WGS) entry which is preliminary data.</text>
</comment>
<feature type="transmembrane region" description="Helical" evidence="2">
    <location>
        <begin position="108"/>
        <end position="128"/>
    </location>
</feature>
<dbReference type="Proteomes" id="UP000675781">
    <property type="component" value="Unassembled WGS sequence"/>
</dbReference>
<protein>
    <submittedName>
        <fullName evidence="4">DUF3566 domain-containing protein</fullName>
    </submittedName>
</protein>
<name>A0A941ENU2_9ACTN</name>
<evidence type="ECO:0000313" key="5">
    <source>
        <dbReference type="Proteomes" id="UP000675781"/>
    </source>
</evidence>
<feature type="region of interest" description="Disordered" evidence="1">
    <location>
        <begin position="1"/>
        <end position="50"/>
    </location>
</feature>
<dbReference type="RefSeq" id="WP_212528881.1">
    <property type="nucleotide sequence ID" value="NZ_JAGSOG010000056.1"/>
</dbReference>
<evidence type="ECO:0000259" key="3">
    <source>
        <dbReference type="Pfam" id="PF12089"/>
    </source>
</evidence>
<sequence>MSDSVNPAGGRPGGGRGYGVSAQPGSTPMDSVAPAAPLNPGQSQSAPQVSGLGRALGRVGSAMAAGVQTASSATARGAASARPVGSQVRVRKARLRVARVDPWSVMKVSFVLSIALGIVTLVGTAVVWEVLNGLGVFSSLNKTVGDLTSSGSSGSASTFNLSAVLSFTRVEFYMLIVAVVDVVLVTALATLAAYLYNLSSGFVGGLEVTLAEDQ</sequence>
<keyword evidence="2" id="KW-0472">Membrane</keyword>
<accession>A0A941ENU2</accession>
<dbReference type="EMBL" id="JAGSOG010000056">
    <property type="protein sequence ID" value="MBR7834368.1"/>
    <property type="molecule type" value="Genomic_DNA"/>
</dbReference>
<feature type="transmembrane region" description="Helical" evidence="2">
    <location>
        <begin position="172"/>
        <end position="196"/>
    </location>
</feature>